<proteinExistence type="predicted"/>
<dbReference type="Proteomes" id="UP000316316">
    <property type="component" value="Unassembled WGS sequence"/>
</dbReference>
<organism evidence="1 2">
    <name type="scientific">Enterococcus avium</name>
    <name type="common">Streptococcus avium</name>
    <dbReference type="NCBI Taxonomy" id="33945"/>
    <lineage>
        <taxon>Bacteria</taxon>
        <taxon>Bacillati</taxon>
        <taxon>Bacillota</taxon>
        <taxon>Bacilli</taxon>
        <taxon>Lactobacillales</taxon>
        <taxon>Enterococcaceae</taxon>
        <taxon>Enterococcus</taxon>
    </lineage>
</organism>
<evidence type="ECO:0000313" key="1">
    <source>
        <dbReference type="EMBL" id="TRZ33310.1"/>
    </source>
</evidence>
<dbReference type="EMBL" id="PDXQ01000001">
    <property type="protein sequence ID" value="TRZ33310.1"/>
    <property type="molecule type" value="Genomic_DNA"/>
</dbReference>
<sequence>MTKTSRQFYEDLAINAFRFLGCKSFKEINQMTLREFELRMIAFKLSQVDEDMKRHEQAFLNNSVRARDNKGNAIYKEFIDFYDYEERINEALKGTDLHKSKLDEKRINELKQIARNLREFREGRGTI</sequence>
<reference evidence="1 2" key="1">
    <citation type="submission" date="2017-10" db="EMBL/GenBank/DDBJ databases">
        <title>FDA dAtabase for Regulatory Grade micrObial Sequences (FDA-ARGOS): Supporting development and validation of Infectious Disease Dx tests.</title>
        <authorList>
            <person name="Campos J."/>
            <person name="Goldberg B."/>
            <person name="Tallon L.J."/>
            <person name="Sadzewicz L."/>
            <person name="Sengamalay N."/>
            <person name="Ott S."/>
            <person name="Godinez A."/>
            <person name="Nagaraj S."/>
            <person name="Vyas G."/>
            <person name="Aluvathingal J."/>
            <person name="Nadendla S."/>
            <person name="Geyer C."/>
            <person name="Nandy P."/>
            <person name="Hobson J."/>
            <person name="Sichtig H."/>
        </authorList>
    </citation>
    <scope>NUCLEOTIDE SEQUENCE [LARGE SCALE GENOMIC DNA]</scope>
    <source>
        <strain evidence="1 2">FDAARGOS_185</strain>
    </source>
</reference>
<accession>A0A8B5W039</accession>
<dbReference type="AlphaFoldDB" id="A0A8B5W039"/>
<comment type="caution">
    <text evidence="1">The sequence shown here is derived from an EMBL/GenBank/DDBJ whole genome shotgun (WGS) entry which is preliminary data.</text>
</comment>
<gene>
    <name evidence="1" type="ORF">AUF17_04140</name>
</gene>
<protein>
    <submittedName>
        <fullName evidence="1">Uncharacterized protein</fullName>
    </submittedName>
</protein>
<name>A0A8B5W039_ENTAV</name>
<evidence type="ECO:0000313" key="2">
    <source>
        <dbReference type="Proteomes" id="UP000316316"/>
    </source>
</evidence>